<evidence type="ECO:0000259" key="6">
    <source>
        <dbReference type="Pfam" id="PF04932"/>
    </source>
</evidence>
<dbReference type="AlphaFoldDB" id="A0A0M4FYP2"/>
<dbReference type="InterPro" id="IPR051533">
    <property type="entry name" value="WaaL-like"/>
</dbReference>
<feature type="transmembrane region" description="Helical" evidence="5">
    <location>
        <begin position="275"/>
        <end position="291"/>
    </location>
</feature>
<gene>
    <name evidence="7" type="ORF">AM592_13670</name>
</gene>
<protein>
    <submittedName>
        <fullName evidence="7">Sulfur relay protein TusE</fullName>
    </submittedName>
</protein>
<keyword evidence="2 5" id="KW-0812">Transmembrane</keyword>
<feature type="transmembrane region" description="Helical" evidence="5">
    <location>
        <begin position="456"/>
        <end position="473"/>
    </location>
</feature>
<organism evidence="7 8">
    <name type="scientific">Bacillus gobiensis</name>
    <dbReference type="NCBI Taxonomy" id="1441095"/>
    <lineage>
        <taxon>Bacteria</taxon>
        <taxon>Bacillati</taxon>
        <taxon>Bacillota</taxon>
        <taxon>Bacilli</taxon>
        <taxon>Bacillales</taxon>
        <taxon>Bacillaceae</taxon>
        <taxon>Bacillus</taxon>
    </lineage>
</organism>
<feature type="transmembrane region" description="Helical" evidence="5">
    <location>
        <begin position="148"/>
        <end position="169"/>
    </location>
</feature>
<dbReference type="OrthoDB" id="9255580at2"/>
<feature type="transmembrane region" description="Helical" evidence="5">
    <location>
        <begin position="7"/>
        <end position="28"/>
    </location>
</feature>
<keyword evidence="3 5" id="KW-1133">Transmembrane helix</keyword>
<feature type="transmembrane region" description="Helical" evidence="5">
    <location>
        <begin position="176"/>
        <end position="198"/>
    </location>
</feature>
<dbReference type="Pfam" id="PF04932">
    <property type="entry name" value="Wzy_C"/>
    <property type="match status" value="1"/>
</dbReference>
<dbReference type="STRING" id="1441095.AM592_13670"/>
<evidence type="ECO:0000256" key="2">
    <source>
        <dbReference type="ARBA" id="ARBA00022692"/>
    </source>
</evidence>
<feature type="transmembrane region" description="Helical" evidence="5">
    <location>
        <begin position="218"/>
        <end position="243"/>
    </location>
</feature>
<dbReference type="EMBL" id="CP012600">
    <property type="protein sequence ID" value="ALC82513.1"/>
    <property type="molecule type" value="Genomic_DNA"/>
</dbReference>
<feature type="transmembrane region" description="Helical" evidence="5">
    <location>
        <begin position="34"/>
        <end position="51"/>
    </location>
</feature>
<keyword evidence="8" id="KW-1185">Reference proteome</keyword>
<dbReference type="PANTHER" id="PTHR37422:SF23">
    <property type="entry name" value="TEICHURONIC ACID BIOSYNTHESIS PROTEIN TUAE"/>
    <property type="match status" value="1"/>
</dbReference>
<comment type="subcellular location">
    <subcellularLocation>
        <location evidence="1">Membrane</location>
        <topology evidence="1">Multi-pass membrane protein</topology>
    </subcellularLocation>
</comment>
<evidence type="ECO:0000256" key="3">
    <source>
        <dbReference type="ARBA" id="ARBA00022989"/>
    </source>
</evidence>
<evidence type="ECO:0000313" key="7">
    <source>
        <dbReference type="EMBL" id="ALC82513.1"/>
    </source>
</evidence>
<proteinExistence type="predicted"/>
<dbReference type="GO" id="GO:0016020">
    <property type="term" value="C:membrane"/>
    <property type="evidence" value="ECO:0007669"/>
    <property type="project" value="UniProtKB-SubCell"/>
</dbReference>
<dbReference type="NCBIfam" id="NF047675">
    <property type="entry name" value="TeichurnBiosyTuaE"/>
    <property type="match status" value="1"/>
</dbReference>
<evidence type="ECO:0000313" key="8">
    <source>
        <dbReference type="Proteomes" id="UP000067625"/>
    </source>
</evidence>
<evidence type="ECO:0000256" key="5">
    <source>
        <dbReference type="SAM" id="Phobius"/>
    </source>
</evidence>
<feature type="transmembrane region" description="Helical" evidence="5">
    <location>
        <begin position="91"/>
        <end position="107"/>
    </location>
</feature>
<name>A0A0M4FYP2_9BACI</name>
<dbReference type="Proteomes" id="UP000067625">
    <property type="component" value="Chromosome"/>
</dbReference>
<sequence>MINRTYINQVFFGSAAIVIGLLLTYVFVSKNSSPYLLLIAGCAAIGFLVLVRQVVSLEQLFWLTLYLLIAATFLNNAIYSIDVGPFSLFPYRLLLVAALVLFIVNAWQNKGLHQSWDDVRVKGMLSFFLFWLGYGFISLLWTKSLTDGLKYLFLLGMGTAFICLIVMHFTKLERLVTFYSIWMVMTVLLMLIGFYNHFTMQHLPSSSLYSGPEYKQHYPTSVFFNQNDFATFLSITFFFYLSVCKNVKNGYVKGSAFILSLCSVVLIGYTGSRASLLGIALGLAVYVFIMLPRLLKKWAVILSAACSILFVTLFYNKIAGVIYRLFIAPSNSAYSNEMLPSNEARANLLKNSFHYFLDSFGFGVGVGNVPYYLQNEPIFATNQVEQVHNWLVEILVNFGLVIFLGYVLLYAFLFIQLYQFYGKGLGRNEKMLIEGTLVALVSFLVSSISPSSVSNLFFHWVFLALAISIVNVMKKRKAEGLTIRGSSFY</sequence>
<feature type="transmembrane region" description="Helical" evidence="5">
    <location>
        <begin position="60"/>
        <end position="79"/>
    </location>
</feature>
<feature type="transmembrane region" description="Helical" evidence="5">
    <location>
        <begin position="119"/>
        <end position="142"/>
    </location>
</feature>
<feature type="domain" description="O-antigen ligase-related" evidence="6">
    <location>
        <begin position="259"/>
        <end position="406"/>
    </location>
</feature>
<evidence type="ECO:0000256" key="1">
    <source>
        <dbReference type="ARBA" id="ARBA00004141"/>
    </source>
</evidence>
<keyword evidence="4 5" id="KW-0472">Membrane</keyword>
<dbReference type="PATRIC" id="fig|1441095.3.peg.3003"/>
<feature type="transmembrane region" description="Helical" evidence="5">
    <location>
        <begin position="298"/>
        <end position="315"/>
    </location>
</feature>
<feature type="transmembrane region" description="Helical" evidence="5">
    <location>
        <begin position="394"/>
        <end position="419"/>
    </location>
</feature>
<dbReference type="InterPro" id="IPR007016">
    <property type="entry name" value="O-antigen_ligase-rel_domated"/>
</dbReference>
<accession>A0A0M4FYP2</accession>
<dbReference type="RefSeq" id="WP_053604309.1">
    <property type="nucleotide sequence ID" value="NZ_CP012600.1"/>
</dbReference>
<evidence type="ECO:0000256" key="4">
    <source>
        <dbReference type="ARBA" id="ARBA00023136"/>
    </source>
</evidence>
<reference evidence="7 8" key="2">
    <citation type="journal article" date="2016" name="Int. J. Syst. Evol. Microbiol.">
        <title>Bacillus gobiensis sp. nov., isolated from a soil sample.</title>
        <authorList>
            <person name="Liu B."/>
            <person name="Liu G.H."/>
            <person name="Cetin S."/>
            <person name="Schumann P."/>
            <person name="Pan Z.Z."/>
            <person name="Chen Q.Q."/>
        </authorList>
    </citation>
    <scope>NUCLEOTIDE SEQUENCE [LARGE SCALE GENOMIC DNA]</scope>
    <source>
        <strain evidence="7 8">FJAT-4402</strain>
    </source>
</reference>
<reference evidence="8" key="1">
    <citation type="submission" date="2015-08" db="EMBL/GenBank/DDBJ databases">
        <title>Genome sequencing project for genomic taxonomy and phylogenomics of Bacillus-like bacteria.</title>
        <authorList>
            <person name="Liu B."/>
            <person name="Wang J."/>
            <person name="Zhu Y."/>
            <person name="Liu G."/>
            <person name="Chen Q."/>
            <person name="Chen Z."/>
            <person name="Lan J."/>
            <person name="Che J."/>
            <person name="Ge C."/>
            <person name="Shi H."/>
            <person name="Pan Z."/>
            <person name="Liu X."/>
        </authorList>
    </citation>
    <scope>NUCLEOTIDE SEQUENCE [LARGE SCALE GENOMIC DNA]</scope>
    <source>
        <strain evidence="8">FJAT-4402</strain>
    </source>
</reference>
<dbReference type="PANTHER" id="PTHR37422">
    <property type="entry name" value="TEICHURONIC ACID BIOSYNTHESIS PROTEIN TUAE"/>
    <property type="match status" value="1"/>
</dbReference>
<feature type="transmembrane region" description="Helical" evidence="5">
    <location>
        <begin position="250"/>
        <end position="269"/>
    </location>
</feature>